<accession>A0A2V2NJK0</accession>
<comment type="function">
    <text evidence="3">Antitoxin component of a type II toxin-antitoxin (TA) system.</text>
</comment>
<dbReference type="Pfam" id="PF01954">
    <property type="entry name" value="AF2212-like"/>
    <property type="match status" value="1"/>
</dbReference>
<evidence type="ECO:0000256" key="2">
    <source>
        <dbReference type="ARBA" id="ARBA00022649"/>
    </source>
</evidence>
<evidence type="ECO:0000256" key="1">
    <source>
        <dbReference type="ARBA" id="ARBA00006615"/>
    </source>
</evidence>
<gene>
    <name evidence="4" type="ORF">DLD82_05080</name>
</gene>
<dbReference type="EMBL" id="QGMZ01000010">
    <property type="protein sequence ID" value="PWR75503.1"/>
    <property type="molecule type" value="Genomic_DNA"/>
</dbReference>
<name>A0A2V2NJK0_9EURY</name>
<dbReference type="RefSeq" id="WP_109940022.1">
    <property type="nucleotide sequence ID" value="NZ_QGMZ01000010.1"/>
</dbReference>
<organism evidence="4 5">
    <name type="scientific">Methanospirillum stamsii</name>
    <dbReference type="NCBI Taxonomy" id="1277351"/>
    <lineage>
        <taxon>Archaea</taxon>
        <taxon>Methanobacteriati</taxon>
        <taxon>Methanobacteriota</taxon>
        <taxon>Stenosarchaea group</taxon>
        <taxon>Methanomicrobia</taxon>
        <taxon>Methanomicrobiales</taxon>
        <taxon>Methanospirillaceae</taxon>
        <taxon>Methanospirillum</taxon>
    </lineage>
</organism>
<dbReference type="AlphaFoldDB" id="A0A2V2NJK0"/>
<dbReference type="InterPro" id="IPR008203">
    <property type="entry name" value="AF2212-like"/>
</dbReference>
<comment type="caution">
    <text evidence="4">The sequence shown here is derived from an EMBL/GenBank/DDBJ whole genome shotgun (WGS) entry which is preliminary data.</text>
</comment>
<dbReference type="SUPFAM" id="SSF141694">
    <property type="entry name" value="AF2212/PG0164-like"/>
    <property type="match status" value="1"/>
</dbReference>
<sequence>MKLQLNQIIHTGDKRIKYTCACFYHKIRNMTQSFECIYDGEVFRPLEKINLKKGERFTVHIECHHSFDPIKLNMPITDDTIQSLRKESWTSF</sequence>
<evidence type="ECO:0000256" key="3">
    <source>
        <dbReference type="RuleBase" id="RU368051"/>
    </source>
</evidence>
<keyword evidence="5" id="KW-1185">Reference proteome</keyword>
<protein>
    <recommendedName>
        <fullName evidence="3">Antitoxin</fullName>
    </recommendedName>
</protein>
<evidence type="ECO:0000313" key="5">
    <source>
        <dbReference type="Proteomes" id="UP000245934"/>
    </source>
</evidence>
<dbReference type="Proteomes" id="UP000245934">
    <property type="component" value="Unassembled WGS sequence"/>
</dbReference>
<evidence type="ECO:0000313" key="4">
    <source>
        <dbReference type="EMBL" id="PWR75503.1"/>
    </source>
</evidence>
<dbReference type="InterPro" id="IPR024069">
    <property type="entry name" value="AF2212-like_dom_sf"/>
</dbReference>
<reference evidence="4 5" key="1">
    <citation type="submission" date="2018-05" db="EMBL/GenBank/DDBJ databases">
        <title>Draft genome of Methanospirillum stamsii Pt1.</title>
        <authorList>
            <person name="Dueholm M.S."/>
            <person name="Nielsen P.H."/>
            <person name="Bakmann L.F."/>
            <person name="Otzen D.E."/>
        </authorList>
    </citation>
    <scope>NUCLEOTIDE SEQUENCE [LARGE SCALE GENOMIC DNA]</scope>
    <source>
        <strain evidence="4 5">Pt1</strain>
    </source>
</reference>
<keyword evidence="2 3" id="KW-1277">Toxin-antitoxin system</keyword>
<dbReference type="Gene3D" id="4.10.1150.10">
    <property type="entry name" value="AF2212/PG0164-like"/>
    <property type="match status" value="1"/>
</dbReference>
<comment type="similarity">
    <text evidence="1 3">Belongs to the UPF0165 family.</text>
</comment>
<proteinExistence type="inferred from homology"/>